<gene>
    <name evidence="1" type="ORF">LPB303_02855</name>
</gene>
<sequence>MKTLYTTIVILFIAFSFSAKKISFQETVHTLVATYVGATENHDYKFIDDNNQEYLFYNLARRVIFEKEDDSKINKSFILTWKNKLVDEYDSKGQKTGAKITVKTILSIKTKK</sequence>
<comment type="caution">
    <text evidence="1">The sequence shown here is derived from an EMBL/GenBank/DDBJ whole genome shotgun (WGS) entry which is preliminary data.</text>
</comment>
<evidence type="ECO:0000313" key="2">
    <source>
        <dbReference type="Proteomes" id="UP000076923"/>
    </source>
</evidence>
<proteinExistence type="predicted"/>
<protein>
    <submittedName>
        <fullName evidence="1">Uncharacterized protein</fullName>
    </submittedName>
</protein>
<keyword evidence="2" id="KW-1185">Reference proteome</keyword>
<evidence type="ECO:0000313" key="1">
    <source>
        <dbReference type="EMBL" id="OAD46482.1"/>
    </source>
</evidence>
<dbReference type="Proteomes" id="UP000076923">
    <property type="component" value="Unassembled WGS sequence"/>
</dbReference>
<dbReference type="OrthoDB" id="1202249at2"/>
<dbReference type="RefSeq" id="WP_068447895.1">
    <property type="nucleotide sequence ID" value="NZ_CP150660.1"/>
</dbReference>
<dbReference type="AlphaFoldDB" id="A0A176TF35"/>
<organism evidence="1 2">
    <name type="scientific">Polaribacter atrinae</name>
    <dbReference type="NCBI Taxonomy" id="1333662"/>
    <lineage>
        <taxon>Bacteria</taxon>
        <taxon>Pseudomonadati</taxon>
        <taxon>Bacteroidota</taxon>
        <taxon>Flavobacteriia</taxon>
        <taxon>Flavobacteriales</taxon>
        <taxon>Flavobacteriaceae</taxon>
    </lineage>
</organism>
<dbReference type="EMBL" id="LVWE01000003">
    <property type="protein sequence ID" value="OAD46482.1"/>
    <property type="molecule type" value="Genomic_DNA"/>
</dbReference>
<accession>A0A176TF35</accession>
<reference evidence="1 2" key="1">
    <citation type="submission" date="2016-02" db="EMBL/GenBank/DDBJ databases">
        <title>Draft genome sequence of Polaribacter atrinae KACC17473.</title>
        <authorList>
            <person name="Shin S.-K."/>
            <person name="Yi H."/>
        </authorList>
    </citation>
    <scope>NUCLEOTIDE SEQUENCE [LARGE SCALE GENOMIC DNA]</scope>
    <source>
        <strain evidence="1 2">KACC 17473</strain>
    </source>
</reference>
<name>A0A176TF35_9FLAO</name>